<reference evidence="2" key="1">
    <citation type="journal article" date="2019" name="Int. J. Syst. Evol. Microbiol.">
        <title>The Global Catalogue of Microorganisms (GCM) 10K type strain sequencing project: providing services to taxonomists for standard genome sequencing and annotation.</title>
        <authorList>
            <consortium name="The Broad Institute Genomics Platform"/>
            <consortium name="The Broad Institute Genome Sequencing Center for Infectious Disease"/>
            <person name="Wu L."/>
            <person name="Ma J."/>
        </authorList>
    </citation>
    <scope>NUCLEOTIDE SEQUENCE [LARGE SCALE GENOMIC DNA]</scope>
    <source>
        <strain evidence="2">JCM 16014</strain>
    </source>
</reference>
<dbReference type="Proteomes" id="UP001500751">
    <property type="component" value="Unassembled WGS sequence"/>
</dbReference>
<sequence>MLDPATLADGYGMSAEERAELLDVIKEVTDVERAEIAARLEGGDAASVKAFQAHGGWAPWDRLQTWLADQRATFLAALVR</sequence>
<dbReference type="EMBL" id="BAAAQN010000004">
    <property type="protein sequence ID" value="GAA2016202.1"/>
    <property type="molecule type" value="Genomic_DNA"/>
</dbReference>
<evidence type="ECO:0000313" key="2">
    <source>
        <dbReference type="Proteomes" id="UP001500751"/>
    </source>
</evidence>
<accession>A0ABP5F4E1</accession>
<name>A0ABP5F4E1_9ACTN</name>
<comment type="caution">
    <text evidence="1">The sequence shown here is derived from an EMBL/GenBank/DDBJ whole genome shotgun (WGS) entry which is preliminary data.</text>
</comment>
<proteinExistence type="predicted"/>
<evidence type="ECO:0000313" key="1">
    <source>
        <dbReference type="EMBL" id="GAA2016202.1"/>
    </source>
</evidence>
<dbReference type="RefSeq" id="WP_344664254.1">
    <property type="nucleotide sequence ID" value="NZ_BAAAQN010000004.1"/>
</dbReference>
<organism evidence="1 2">
    <name type="scientific">Catenulispora yoronensis</name>
    <dbReference type="NCBI Taxonomy" id="450799"/>
    <lineage>
        <taxon>Bacteria</taxon>
        <taxon>Bacillati</taxon>
        <taxon>Actinomycetota</taxon>
        <taxon>Actinomycetes</taxon>
        <taxon>Catenulisporales</taxon>
        <taxon>Catenulisporaceae</taxon>
        <taxon>Catenulispora</taxon>
    </lineage>
</organism>
<gene>
    <name evidence="1" type="ORF">GCM10009839_09600</name>
</gene>
<keyword evidence="2" id="KW-1185">Reference proteome</keyword>
<protein>
    <submittedName>
        <fullName evidence="1">Uncharacterized protein</fullName>
    </submittedName>
</protein>